<evidence type="ECO:0000313" key="3">
    <source>
        <dbReference type="Proteomes" id="UP000240800"/>
    </source>
</evidence>
<protein>
    <submittedName>
        <fullName evidence="2">Uncharacterized protein DUF3325</fullName>
    </submittedName>
</protein>
<dbReference type="InterPro" id="IPR021762">
    <property type="entry name" value="DUF3325"/>
</dbReference>
<gene>
    <name evidence="2" type="ORF">C8J29_10752</name>
</gene>
<keyword evidence="1" id="KW-0472">Membrane</keyword>
<comment type="caution">
    <text evidence="2">The sequence shown here is derived from an EMBL/GenBank/DDBJ whole genome shotgun (WGS) entry which is preliminary data.</text>
</comment>
<dbReference type="RefSeq" id="WP_108223449.1">
    <property type="nucleotide sequence ID" value="NZ_PZZW01000007.1"/>
</dbReference>
<accession>A0ABX5J3P2</accession>
<dbReference type="Pfam" id="PF11804">
    <property type="entry name" value="DUF3325"/>
    <property type="match status" value="1"/>
</dbReference>
<feature type="transmembrane region" description="Helical" evidence="1">
    <location>
        <begin position="48"/>
        <end position="66"/>
    </location>
</feature>
<dbReference type="Proteomes" id="UP000240800">
    <property type="component" value="Unassembled WGS sequence"/>
</dbReference>
<keyword evidence="1" id="KW-0812">Transmembrane</keyword>
<name>A0ABX5J3P2_9RHOB</name>
<keyword evidence="3" id="KW-1185">Reference proteome</keyword>
<organism evidence="2 3">
    <name type="scientific">Cereibacter johrii</name>
    <dbReference type="NCBI Taxonomy" id="445629"/>
    <lineage>
        <taxon>Bacteria</taxon>
        <taxon>Pseudomonadati</taxon>
        <taxon>Pseudomonadota</taxon>
        <taxon>Alphaproteobacteria</taxon>
        <taxon>Rhodobacterales</taxon>
        <taxon>Paracoccaceae</taxon>
        <taxon>Cereibacter</taxon>
    </lineage>
</organism>
<proteinExistence type="predicted"/>
<reference evidence="2 3" key="1">
    <citation type="submission" date="2018-04" db="EMBL/GenBank/DDBJ databases">
        <title>Genomic Encyclopedia of Type Strains, Phase III (KMG-III): the genomes of soil and plant-associated and newly described type strains.</title>
        <authorList>
            <person name="Whitman W."/>
        </authorList>
    </citation>
    <scope>NUCLEOTIDE SEQUENCE [LARGE SCALE GENOMIC DNA]</scope>
    <source>
        <strain evidence="2 3">JA192</strain>
    </source>
</reference>
<feature type="transmembrane region" description="Helical" evidence="1">
    <location>
        <begin position="73"/>
        <end position="91"/>
    </location>
</feature>
<dbReference type="EMBL" id="PZZW01000007">
    <property type="protein sequence ID" value="PTM76776.1"/>
    <property type="molecule type" value="Genomic_DNA"/>
</dbReference>
<evidence type="ECO:0000313" key="2">
    <source>
        <dbReference type="EMBL" id="PTM76776.1"/>
    </source>
</evidence>
<sequence>MTAIWLNAAMLLSSTGGFLALALASEKPGAALMGHPPAPARRWSLRLLGWPLLALALALGVIGWGPGVGGVTWLGWLAAAGAGLVFALPYWERARAAPPARERRAAAPVPLLPPLRARPLRAAVLAAVVIAPPAYLAAVALSHEQPVRRADAITGQAGPWRFTIAEYDRRVPRILLGDFPTKSYQIRFCDACDDQIRAAYLKVNKPRSLRGAGLVFDAERWNRFVEIQLPNSTGPDSEIWLTVEGKDGSLHHASFPIRRISPATADWLQDRRQEP</sequence>
<evidence type="ECO:0000256" key="1">
    <source>
        <dbReference type="SAM" id="Phobius"/>
    </source>
</evidence>
<keyword evidence="1" id="KW-1133">Transmembrane helix</keyword>